<reference evidence="3" key="1">
    <citation type="submission" date="2020-09" db="EMBL/GenBank/DDBJ databases">
        <authorList>
            <person name="Kim M.K."/>
        </authorList>
    </citation>
    <scope>NUCLEOTIDE SEQUENCE</scope>
    <source>
        <strain evidence="3">BT664</strain>
    </source>
</reference>
<dbReference type="RefSeq" id="WP_191003111.1">
    <property type="nucleotide sequence ID" value="NZ_JACXAD010000001.1"/>
</dbReference>
<dbReference type="SUPFAM" id="SSF51445">
    <property type="entry name" value="(Trans)glycosidases"/>
    <property type="match status" value="1"/>
</dbReference>
<dbReference type="AlphaFoldDB" id="A0A927GHF6"/>
<dbReference type="InterPro" id="IPR026444">
    <property type="entry name" value="Secre_tail"/>
</dbReference>
<evidence type="ECO:0000259" key="2">
    <source>
        <dbReference type="Pfam" id="PF18962"/>
    </source>
</evidence>
<dbReference type="Gene3D" id="2.60.40.1180">
    <property type="entry name" value="Golgi alpha-mannosidase II"/>
    <property type="match status" value="1"/>
</dbReference>
<comment type="caution">
    <text evidence="3">The sequence shown here is derived from an EMBL/GenBank/DDBJ whole genome shotgun (WGS) entry which is preliminary data.</text>
</comment>
<dbReference type="Gene3D" id="3.20.20.80">
    <property type="entry name" value="Glycosidases"/>
    <property type="match status" value="1"/>
</dbReference>
<dbReference type="Proteomes" id="UP000612233">
    <property type="component" value="Unassembled WGS sequence"/>
</dbReference>
<accession>A0A927GHF6</accession>
<feature type="domain" description="Secretion system C-terminal sorting" evidence="2">
    <location>
        <begin position="587"/>
        <end position="662"/>
    </location>
</feature>
<dbReference type="GO" id="GO:0004553">
    <property type="term" value="F:hydrolase activity, hydrolyzing O-glycosyl compounds"/>
    <property type="evidence" value="ECO:0007669"/>
    <property type="project" value="InterPro"/>
</dbReference>
<dbReference type="EMBL" id="JACXAD010000001">
    <property type="protein sequence ID" value="MBD2766272.1"/>
    <property type="molecule type" value="Genomic_DNA"/>
</dbReference>
<feature type="chain" id="PRO_5036743478" evidence="1">
    <location>
        <begin position="21"/>
        <end position="664"/>
    </location>
</feature>
<name>A0A927GHF6_9BACT</name>
<keyword evidence="4" id="KW-1185">Reference proteome</keyword>
<dbReference type="InterPro" id="IPR013780">
    <property type="entry name" value="Glyco_hydro_b"/>
</dbReference>
<dbReference type="InterPro" id="IPR039743">
    <property type="entry name" value="6GAL/EXGAL"/>
</dbReference>
<evidence type="ECO:0000256" key="1">
    <source>
        <dbReference type="SAM" id="SignalP"/>
    </source>
</evidence>
<dbReference type="InterPro" id="IPR017853">
    <property type="entry name" value="GH"/>
</dbReference>
<evidence type="ECO:0000313" key="3">
    <source>
        <dbReference type="EMBL" id="MBD2766272.1"/>
    </source>
</evidence>
<gene>
    <name evidence="3" type="ORF">IC235_00005</name>
</gene>
<organism evidence="3 4">
    <name type="scientific">Hymenobacter montanus</name>
    <dbReference type="NCBI Taxonomy" id="2771359"/>
    <lineage>
        <taxon>Bacteria</taxon>
        <taxon>Pseudomonadati</taxon>
        <taxon>Bacteroidota</taxon>
        <taxon>Cytophagia</taxon>
        <taxon>Cytophagales</taxon>
        <taxon>Hymenobacteraceae</taxon>
        <taxon>Hymenobacter</taxon>
    </lineage>
</organism>
<dbReference type="PANTHER" id="PTHR42767">
    <property type="entry name" value="ENDO-BETA-1,6-GALACTANASE"/>
    <property type="match status" value="1"/>
</dbReference>
<proteinExistence type="predicted"/>
<dbReference type="NCBIfam" id="TIGR04183">
    <property type="entry name" value="Por_Secre_tail"/>
    <property type="match status" value="1"/>
</dbReference>
<dbReference type="Pfam" id="PF18962">
    <property type="entry name" value="Por_Secre_tail"/>
    <property type="match status" value="1"/>
</dbReference>
<feature type="signal peptide" evidence="1">
    <location>
        <begin position="1"/>
        <end position="20"/>
    </location>
</feature>
<dbReference type="PANTHER" id="PTHR42767:SF1">
    <property type="entry name" value="ENDO-BETA-1,6-GALACTANASE-LIKE DOMAIN-CONTAINING PROTEIN"/>
    <property type="match status" value="1"/>
</dbReference>
<sequence length="664" mass="72442">MKKITLLLFAAVLGAPTLRAQTIRIDASAAGRRQVIDGFGTCLAGESGEQPWMQNIYYDDAYCSILRMDLVPRYKAPYSDFTYNSPWFHNSPALPGPDNNNVRTYTNAADYTRLFAGRRATIAVMGENIDQNIAVFDYENVLPRAAGVMAQLGEAKKAQLGDFKLIGSIWSPAPWLKVSSGNLYTGGGGILPTDGTPYPFIWTENFVGGRLDVSNTPRAEFNNTSALTQFARTTAAYVRGFQNRNNVRFYALSIQNELNFETFYNSCTYPLTSQYIAALKAVRTEFNKYPDLAGIKLIGPEDLLGGSAYGMWQYGAGESTVHKNLQYLTELAKDPAAQAAVDFYCLHGYAADGVSSGGASPTLWDWWANGWTDSPAGGIPANVQGFRRYNKKSWMTETSGEQPAWLFPETGFPSDGGFSVALKIHQALTTGYQSGWVYWQLADGSDVSESTLTDEARGANSDKYTAFKHFARYIRPNAVRLESTVAGSSTVNASSYLHEANRSLTVVLVNASSTAQTVTVTVPTLPFTLSSFQAYTSSNGSLWRNSTLPLARGEVAVSLPAYGVVTLYGGGTTLAAKRDQSRSGIEVYPNPTKGELNVSLPEAKAGEVSIVLTNTLNARVLSETRQLGSNKQLMLSVNKLPAGWYFMTITQGDQRFVKSVMVTR</sequence>
<protein>
    <submittedName>
        <fullName evidence="3">T9SS type A sorting domain-containing protein</fullName>
    </submittedName>
</protein>
<keyword evidence="1" id="KW-0732">Signal</keyword>
<evidence type="ECO:0000313" key="4">
    <source>
        <dbReference type="Proteomes" id="UP000612233"/>
    </source>
</evidence>